<evidence type="ECO:0000256" key="2">
    <source>
        <dbReference type="ARBA" id="ARBA00004173"/>
    </source>
</evidence>
<accession>D3BN16</accession>
<evidence type="ECO:0000256" key="1">
    <source>
        <dbReference type="ARBA" id="ARBA00000813"/>
    </source>
</evidence>
<dbReference type="EMBL" id="ADBJ01000043">
    <property type="protein sequence ID" value="EFA77378.1"/>
    <property type="molecule type" value="Genomic_DNA"/>
</dbReference>
<dbReference type="Proteomes" id="UP000001396">
    <property type="component" value="Unassembled WGS sequence"/>
</dbReference>
<comment type="subcellular location">
    <subcellularLocation>
        <location evidence="2">Mitochondrion</location>
    </subcellularLocation>
</comment>
<dbReference type="InterPro" id="IPR042157">
    <property type="entry name" value="HOT"/>
</dbReference>
<dbReference type="FunFam" id="3.40.50.1970:FF:000003">
    <property type="entry name" value="Alcohol dehydrogenase, iron-containing"/>
    <property type="match status" value="1"/>
</dbReference>
<name>D3BN16_HETP5</name>
<dbReference type="FunCoup" id="D3BN16">
    <property type="interactions" value="37"/>
</dbReference>
<feature type="domain" description="Alcohol dehydrogenase iron-type/glycerol dehydrogenase GldA" evidence="9">
    <location>
        <begin position="135"/>
        <end position="313"/>
    </location>
</feature>
<dbReference type="PANTHER" id="PTHR11496">
    <property type="entry name" value="ALCOHOL DEHYDROGENASE"/>
    <property type="match status" value="1"/>
</dbReference>
<feature type="domain" description="Fe-containing alcohol dehydrogenase-like C-terminal" evidence="10">
    <location>
        <begin position="362"/>
        <end position="416"/>
    </location>
</feature>
<evidence type="ECO:0000313" key="11">
    <source>
        <dbReference type="EMBL" id="EFA77378.1"/>
    </source>
</evidence>
<dbReference type="GO" id="GO:0005739">
    <property type="term" value="C:mitochondrion"/>
    <property type="evidence" value="ECO:0007669"/>
    <property type="project" value="UniProtKB-SubCell"/>
</dbReference>
<keyword evidence="6" id="KW-0560">Oxidoreductase</keyword>
<evidence type="ECO:0000256" key="5">
    <source>
        <dbReference type="ARBA" id="ARBA00022946"/>
    </source>
</evidence>
<dbReference type="PANTHER" id="PTHR11496:SF83">
    <property type="entry name" value="HYDROXYACID-OXOACID TRANSHYDROGENASE, MITOCHONDRIAL"/>
    <property type="match status" value="1"/>
</dbReference>
<dbReference type="SUPFAM" id="SSF56796">
    <property type="entry name" value="Dehydroquinate synthase-like"/>
    <property type="match status" value="1"/>
</dbReference>
<evidence type="ECO:0000256" key="3">
    <source>
        <dbReference type="ARBA" id="ARBA00010005"/>
    </source>
</evidence>
<dbReference type="InterPro" id="IPR056798">
    <property type="entry name" value="ADH_Fe_C"/>
</dbReference>
<dbReference type="InParanoid" id="D3BN16"/>
<keyword evidence="5" id="KW-0809">Transit peptide</keyword>
<dbReference type="Pfam" id="PF25137">
    <property type="entry name" value="ADH_Fe_C"/>
    <property type="match status" value="1"/>
</dbReference>
<evidence type="ECO:0000256" key="7">
    <source>
        <dbReference type="ARBA" id="ARBA00023128"/>
    </source>
</evidence>
<dbReference type="GO" id="GO:0004022">
    <property type="term" value="F:alcohol dehydrogenase (NAD+) activity"/>
    <property type="evidence" value="ECO:0007669"/>
    <property type="project" value="InterPro"/>
</dbReference>
<evidence type="ECO:0000256" key="8">
    <source>
        <dbReference type="ARBA" id="ARBA00049496"/>
    </source>
</evidence>
<comment type="caution">
    <text evidence="11">The sequence shown here is derived from an EMBL/GenBank/DDBJ whole genome shotgun (WGS) entry which is preliminary data.</text>
</comment>
<comment type="catalytic activity">
    <reaction evidence="1">
        <text>(S)-3-hydroxybutanoate + 2-oxoglutarate = (R)-2-hydroxyglutarate + acetoacetate</text>
        <dbReference type="Rhea" id="RHEA:23048"/>
        <dbReference type="ChEBI" id="CHEBI:11047"/>
        <dbReference type="ChEBI" id="CHEBI:13705"/>
        <dbReference type="ChEBI" id="CHEBI:15801"/>
        <dbReference type="ChEBI" id="CHEBI:16810"/>
        <dbReference type="EC" id="1.1.99.24"/>
    </reaction>
</comment>
<comment type="similarity">
    <text evidence="3">Belongs to the iron-containing alcohol dehydrogenase family. Hydroxyacid-oxoacid transhydrogenase subfamily.</text>
</comment>
<dbReference type="Pfam" id="PF00465">
    <property type="entry name" value="Fe-ADH"/>
    <property type="match status" value="1"/>
</dbReference>
<dbReference type="Gene3D" id="3.40.50.1970">
    <property type="match status" value="1"/>
</dbReference>
<gene>
    <name evidence="11" type="primary">adhfe1</name>
    <name evidence="11" type="ORF">PPL_12591</name>
</gene>
<sequence length="592" mass="64279">MIIRSLLSKKEKALSNVVGVYQSVAEHGSTCPCHGIKVSLCMKSNKNNNSVNNKVTGSSSSTTSTTLNLPIIFDFKNGIKKQYQQQQQQQQYHNQQQRLHYSVGGGLDTFKRSASSSSSSAAAADTDYAFEMATSNIRYGPGVTRDVGFDMLDLNCKNVVVFTDKNLVALGNESPVWTVCDSLKKNGVNFVVFDNVSIEPTDKSFKEAIQFVLNQERPVDGFVAVGGGSTIDTAKAANLYSTFPTENFLDYVNAPVGLAKPIPGALKPLIAIPTTAGTGSEATGVAVFDLLEMNAKTGIASRRLKPTLGLVDPNNTRTMPRNVAISSGFDQLCHALESYTALLFSNRTPRPLTPIQRPAYQGSNPISDIWSLQSLKMIHEYLPMAVEDPSNDEARSKVMLAATYAGIGFGNAGVHLCVSCTIFYLQSNQIFSLAYPVSGMVKTYRPDGYSADHPIIPHGMSVVLNAPAVFKFTASANVDRHRLCASLMGADMTNVRDEDVGLVLSDQIKKIMKRLNIPDGLSAGMSSIITIDCLILTINTMKTNYILVGFNRDDIPELVKGTLPQHRVTKLSPRPVGAEELAKLFEDSMSIY</sequence>
<evidence type="ECO:0000256" key="4">
    <source>
        <dbReference type="ARBA" id="ARBA00013182"/>
    </source>
</evidence>
<keyword evidence="12" id="KW-1185">Reference proteome</keyword>
<dbReference type="GO" id="GO:0046872">
    <property type="term" value="F:metal ion binding"/>
    <property type="evidence" value="ECO:0007669"/>
    <property type="project" value="InterPro"/>
</dbReference>
<evidence type="ECO:0000256" key="6">
    <source>
        <dbReference type="ARBA" id="ARBA00023002"/>
    </source>
</evidence>
<evidence type="ECO:0000259" key="10">
    <source>
        <dbReference type="Pfam" id="PF25137"/>
    </source>
</evidence>
<organism evidence="11 12">
    <name type="scientific">Heterostelium pallidum (strain ATCC 26659 / Pp 5 / PN500)</name>
    <name type="common">Cellular slime mold</name>
    <name type="synonym">Polysphondylium pallidum</name>
    <dbReference type="NCBI Taxonomy" id="670386"/>
    <lineage>
        <taxon>Eukaryota</taxon>
        <taxon>Amoebozoa</taxon>
        <taxon>Evosea</taxon>
        <taxon>Eumycetozoa</taxon>
        <taxon>Dictyostelia</taxon>
        <taxon>Acytosteliales</taxon>
        <taxon>Acytosteliaceae</taxon>
        <taxon>Heterostelium</taxon>
    </lineage>
</organism>
<protein>
    <recommendedName>
        <fullName evidence="4">hydroxyacid-oxoacid transhydrogenase</fullName>
        <ecNumber evidence="4">1.1.99.24</ecNumber>
    </recommendedName>
</protein>
<dbReference type="GeneID" id="31368058"/>
<evidence type="ECO:0000313" key="12">
    <source>
        <dbReference type="Proteomes" id="UP000001396"/>
    </source>
</evidence>
<proteinExistence type="inferred from homology"/>
<evidence type="ECO:0000259" key="9">
    <source>
        <dbReference type="Pfam" id="PF00465"/>
    </source>
</evidence>
<dbReference type="OMA" id="NLMGAGC"/>
<keyword evidence="7" id="KW-0496">Mitochondrion</keyword>
<dbReference type="AlphaFoldDB" id="D3BN16"/>
<dbReference type="STRING" id="670386.D3BN16"/>
<dbReference type="InterPro" id="IPR001670">
    <property type="entry name" value="ADH_Fe/GldA"/>
</dbReference>
<dbReference type="CDD" id="cd08190">
    <property type="entry name" value="HOT"/>
    <property type="match status" value="1"/>
</dbReference>
<dbReference type="GO" id="GO:0047988">
    <property type="term" value="F:hydroxyacid-oxoacid transhydrogenase activity"/>
    <property type="evidence" value="ECO:0007669"/>
    <property type="project" value="UniProtKB-EC"/>
</dbReference>
<reference evidence="11 12" key="1">
    <citation type="journal article" date="2011" name="Genome Res.">
        <title>Phylogeny-wide analysis of social amoeba genomes highlights ancient origins for complex intercellular communication.</title>
        <authorList>
            <person name="Heidel A.J."/>
            <person name="Lawal H.M."/>
            <person name="Felder M."/>
            <person name="Schilde C."/>
            <person name="Helps N.R."/>
            <person name="Tunggal B."/>
            <person name="Rivero F."/>
            <person name="John U."/>
            <person name="Schleicher M."/>
            <person name="Eichinger L."/>
            <person name="Platzer M."/>
            <person name="Noegel A.A."/>
            <person name="Schaap P."/>
            <person name="Gloeckner G."/>
        </authorList>
    </citation>
    <scope>NUCLEOTIDE SEQUENCE [LARGE SCALE GENOMIC DNA]</scope>
    <source>
        <strain evidence="12">ATCC 26659 / Pp 5 / PN500</strain>
    </source>
</reference>
<dbReference type="RefSeq" id="XP_020429507.1">
    <property type="nucleotide sequence ID" value="XM_020583320.1"/>
</dbReference>
<dbReference type="Gene3D" id="1.20.1090.10">
    <property type="entry name" value="Dehydroquinate synthase-like - alpha domain"/>
    <property type="match status" value="1"/>
</dbReference>
<dbReference type="EC" id="1.1.99.24" evidence="4"/>
<comment type="catalytic activity">
    <reaction evidence="8">
        <text>4-hydroxybutanoate + 2-oxoglutarate = (R)-2-hydroxyglutarate + succinate semialdehyde</text>
        <dbReference type="Rhea" id="RHEA:24734"/>
        <dbReference type="ChEBI" id="CHEBI:15801"/>
        <dbReference type="ChEBI" id="CHEBI:16724"/>
        <dbReference type="ChEBI" id="CHEBI:16810"/>
        <dbReference type="ChEBI" id="CHEBI:57706"/>
        <dbReference type="EC" id="1.1.99.24"/>
    </reaction>
</comment>
<dbReference type="InterPro" id="IPR039697">
    <property type="entry name" value="Alcohol_dehydrogenase_Fe"/>
</dbReference>